<evidence type="ECO:0000256" key="2">
    <source>
        <dbReference type="ARBA" id="ARBA00022723"/>
    </source>
</evidence>
<evidence type="ECO:0000256" key="4">
    <source>
        <dbReference type="ARBA" id="ARBA00023002"/>
    </source>
</evidence>
<accession>A0ABY6ULS8</accession>
<keyword evidence="4" id="KW-0560">Oxidoreductase</keyword>
<evidence type="ECO:0000256" key="3">
    <source>
        <dbReference type="ARBA" id="ARBA00022729"/>
    </source>
</evidence>
<dbReference type="InterPro" id="IPR011706">
    <property type="entry name" value="Cu-oxidase_C"/>
</dbReference>
<evidence type="ECO:0000259" key="10">
    <source>
        <dbReference type="Pfam" id="PF07732"/>
    </source>
</evidence>
<dbReference type="Pfam" id="PF00394">
    <property type="entry name" value="Cu-oxidase"/>
    <property type="match status" value="1"/>
</dbReference>
<dbReference type="InterPro" id="IPR002355">
    <property type="entry name" value="Cu_oxidase_Cu_BS"/>
</dbReference>
<evidence type="ECO:0008006" key="13">
    <source>
        <dbReference type="Google" id="ProtNLM"/>
    </source>
</evidence>
<evidence type="ECO:0000313" key="12">
    <source>
        <dbReference type="Proteomes" id="UP000766486"/>
    </source>
</evidence>
<evidence type="ECO:0000256" key="1">
    <source>
        <dbReference type="ARBA" id="ARBA00010609"/>
    </source>
</evidence>
<feature type="domain" description="Plastocyanin-like" evidence="9">
    <location>
        <begin position="431"/>
        <end position="544"/>
    </location>
</feature>
<dbReference type="PANTHER" id="PTHR11709:SF145">
    <property type="entry name" value="LCC1"/>
    <property type="match status" value="1"/>
</dbReference>
<dbReference type="SUPFAM" id="SSF49503">
    <property type="entry name" value="Cupredoxins"/>
    <property type="match status" value="3"/>
</dbReference>
<keyword evidence="2" id="KW-0479">Metal-binding</keyword>
<dbReference type="PANTHER" id="PTHR11709">
    <property type="entry name" value="MULTI-COPPER OXIDASE"/>
    <property type="match status" value="1"/>
</dbReference>
<evidence type="ECO:0000256" key="6">
    <source>
        <dbReference type="ARBA" id="ARBA00023180"/>
    </source>
</evidence>
<proteinExistence type="inferred from homology"/>
<dbReference type="Pfam" id="PF07731">
    <property type="entry name" value="Cu-oxidase_2"/>
    <property type="match status" value="1"/>
</dbReference>
<dbReference type="PROSITE" id="PS00080">
    <property type="entry name" value="MULTICOPPER_OXIDASE2"/>
    <property type="match status" value="1"/>
</dbReference>
<name>A0ABY6ULS8_BIOOC</name>
<comment type="similarity">
    <text evidence="1">Belongs to the multicopper oxidase family.</text>
</comment>
<dbReference type="EMBL" id="CABFNS010000848">
    <property type="protein sequence ID" value="VUC32261.1"/>
    <property type="molecule type" value="Genomic_DNA"/>
</dbReference>
<organism evidence="11 12">
    <name type="scientific">Bionectria ochroleuca</name>
    <name type="common">Gliocladium roseum</name>
    <dbReference type="NCBI Taxonomy" id="29856"/>
    <lineage>
        <taxon>Eukaryota</taxon>
        <taxon>Fungi</taxon>
        <taxon>Dikarya</taxon>
        <taxon>Ascomycota</taxon>
        <taxon>Pezizomycotina</taxon>
        <taxon>Sordariomycetes</taxon>
        <taxon>Hypocreomycetidae</taxon>
        <taxon>Hypocreales</taxon>
        <taxon>Bionectriaceae</taxon>
        <taxon>Clonostachys</taxon>
    </lineage>
</organism>
<dbReference type="CDD" id="cd13901">
    <property type="entry name" value="CuRO_3_MaLCC_like"/>
    <property type="match status" value="1"/>
</dbReference>
<feature type="signal peptide" evidence="7">
    <location>
        <begin position="1"/>
        <end position="22"/>
    </location>
</feature>
<comment type="caution">
    <text evidence="11">The sequence shown here is derived from an EMBL/GenBank/DDBJ whole genome shotgun (WGS) entry which is preliminary data.</text>
</comment>
<dbReference type="InterPro" id="IPR001117">
    <property type="entry name" value="Cu-oxidase_2nd"/>
</dbReference>
<sequence length="606" mass="67799">MGSSMLTHILRLLLVLVITATAAKCNGDSPGPIPDTGVVRSYNFTVARGIRSPDGVSKHMLLVNDQFPGPKIEADWGDTIEVTVHNAIQDPDEPTSIHWHGISQRETPWYDGTPSITQCPIAPGETFVYRFRALEFGTSWWHAHYSAQYIDGLFGPIIINGPKIADYDIDLGPILLFDYTHTEYLSYLLAIYEIPPMFLPVENNLINGKMPFDCSYYSSSSGISCNSEGLDHSHFRFETGKTHRLRLINAGNGGNQKFSIDHHELIVIANDFVPVKPYTTNVVTLGVGQRTDILVKAKGSPRDAVWMRADIDVPCLNVTAIQPNATALVMYPEADSSTVPTPSKADWVSNNCQNVSDITSLKCFMYLKKDPLHQTVPLYPKKPGEPDVTITLDMTVGPNGTGHALFYTNNQTFYANYSEPLLLDAYVGKTEFPDQPQYQVINTGKANSIRLIARNWYPVMHNMHLHGQSEFWVLAEGTGEWDGVITNPDNPLRRDGHQIGNGYEDNPTYMVLQWEVDNPGVWPFHCHLGVHASAGLYVNIMQRPDLVVDERLPEVMKETCGLWLQWRKYHDPNQFDSGLKIRNDVGQFKLREGGIAARPRVGITMS</sequence>
<dbReference type="InterPro" id="IPR008972">
    <property type="entry name" value="Cupredoxin"/>
</dbReference>
<dbReference type="CDD" id="cd13854">
    <property type="entry name" value="CuRO_1_MaLCC_like"/>
    <property type="match status" value="1"/>
</dbReference>
<dbReference type="InterPro" id="IPR045087">
    <property type="entry name" value="Cu-oxidase_fam"/>
</dbReference>
<feature type="chain" id="PRO_5045701058" description="Multicopper oxidase" evidence="7">
    <location>
        <begin position="23"/>
        <end position="606"/>
    </location>
</feature>
<evidence type="ECO:0000256" key="7">
    <source>
        <dbReference type="SAM" id="SignalP"/>
    </source>
</evidence>
<feature type="domain" description="Plastocyanin-like" evidence="10">
    <location>
        <begin position="48"/>
        <end position="162"/>
    </location>
</feature>
<evidence type="ECO:0000259" key="9">
    <source>
        <dbReference type="Pfam" id="PF07731"/>
    </source>
</evidence>
<evidence type="ECO:0000313" key="11">
    <source>
        <dbReference type="EMBL" id="VUC32261.1"/>
    </source>
</evidence>
<dbReference type="Pfam" id="PF07732">
    <property type="entry name" value="Cu-oxidase_3"/>
    <property type="match status" value="1"/>
</dbReference>
<evidence type="ECO:0000256" key="5">
    <source>
        <dbReference type="ARBA" id="ARBA00023008"/>
    </source>
</evidence>
<gene>
    <name evidence="11" type="ORF">CLO192961_LOCUS324618</name>
</gene>
<reference evidence="11 12" key="1">
    <citation type="submission" date="2019-06" db="EMBL/GenBank/DDBJ databases">
        <authorList>
            <person name="Broberg M."/>
        </authorList>
    </citation>
    <scope>NUCLEOTIDE SEQUENCE [LARGE SCALE GENOMIC DNA]</scope>
</reference>
<dbReference type="Gene3D" id="2.60.40.420">
    <property type="entry name" value="Cupredoxins - blue copper proteins"/>
    <property type="match status" value="3"/>
</dbReference>
<dbReference type="Proteomes" id="UP000766486">
    <property type="component" value="Unassembled WGS sequence"/>
</dbReference>
<keyword evidence="6" id="KW-0325">Glycoprotein</keyword>
<evidence type="ECO:0000259" key="8">
    <source>
        <dbReference type="Pfam" id="PF00394"/>
    </source>
</evidence>
<dbReference type="InterPro" id="IPR011707">
    <property type="entry name" value="Cu-oxidase-like_N"/>
</dbReference>
<feature type="domain" description="Plastocyanin-like" evidence="8">
    <location>
        <begin position="173"/>
        <end position="331"/>
    </location>
</feature>
<keyword evidence="5" id="KW-0186">Copper</keyword>
<protein>
    <recommendedName>
        <fullName evidence="13">Multicopper oxidase</fullName>
    </recommendedName>
</protein>
<keyword evidence="3 7" id="KW-0732">Signal</keyword>
<keyword evidence="12" id="KW-1185">Reference proteome</keyword>